<organism evidence="2">
    <name type="scientific">Sorghum bicolor</name>
    <name type="common">Sorghum</name>
    <name type="synonym">Sorghum vulgare</name>
    <dbReference type="NCBI Taxonomy" id="4558"/>
    <lineage>
        <taxon>Eukaryota</taxon>
        <taxon>Viridiplantae</taxon>
        <taxon>Streptophyta</taxon>
        <taxon>Embryophyta</taxon>
        <taxon>Tracheophyta</taxon>
        <taxon>Spermatophyta</taxon>
        <taxon>Magnoliopsida</taxon>
        <taxon>Liliopsida</taxon>
        <taxon>Poales</taxon>
        <taxon>Poaceae</taxon>
        <taxon>PACMAD clade</taxon>
        <taxon>Panicoideae</taxon>
        <taxon>Andropogonodae</taxon>
        <taxon>Andropogoneae</taxon>
        <taxon>Sorghinae</taxon>
        <taxon>Sorghum</taxon>
    </lineage>
</organism>
<dbReference type="AlphaFoldDB" id="M1HAI2"/>
<reference evidence="2" key="1">
    <citation type="submission" date="2012-12" db="EMBL/GenBank/DDBJ databases">
        <title>Comprehensive Analysis and Evolutionary Conservation of Alternative Splicing Events of Plant SR Proteins.</title>
        <authorList>
            <person name="Rauch H.B."/>
            <person name="Patrick T.L."/>
            <person name="Lal S.K."/>
        </authorList>
    </citation>
    <scope>NUCLEOTIDE SEQUENCE</scope>
</reference>
<feature type="compositionally biased region" description="Low complexity" evidence="1">
    <location>
        <begin position="27"/>
        <end position="37"/>
    </location>
</feature>
<accession>M1HAI2</accession>
<evidence type="ECO:0000256" key="1">
    <source>
        <dbReference type="SAM" id="MobiDB-lite"/>
    </source>
</evidence>
<protein>
    <submittedName>
        <fullName evidence="2">Arginine/serine-rich splicing factor SCL28 transcript III</fullName>
    </submittedName>
</protein>
<gene>
    <name evidence="2" type="primary">SCL28</name>
</gene>
<sequence length="53" mass="5856">MAGYRSRSPSGSYSPRRRYSRSPPRRSPVSSSATSPSQPGQKIFVFHLSNSVL</sequence>
<name>M1HAI2_SORBI</name>
<feature type="region of interest" description="Disordered" evidence="1">
    <location>
        <begin position="1"/>
        <end position="42"/>
    </location>
</feature>
<feature type="compositionally biased region" description="Basic residues" evidence="1">
    <location>
        <begin position="15"/>
        <end position="24"/>
    </location>
</feature>
<dbReference type="EMBL" id="KC425081">
    <property type="protein sequence ID" value="AGE46132.1"/>
    <property type="molecule type" value="mRNA"/>
</dbReference>
<feature type="compositionally biased region" description="Low complexity" evidence="1">
    <location>
        <begin position="1"/>
        <end position="14"/>
    </location>
</feature>
<proteinExistence type="evidence at transcript level"/>
<evidence type="ECO:0000313" key="2">
    <source>
        <dbReference type="EMBL" id="AGE46132.1"/>
    </source>
</evidence>